<gene>
    <name evidence="5" type="ORF">GYN08_15420</name>
</gene>
<name>A0ABX0F9L6_9BACL</name>
<keyword evidence="2" id="KW-0645">Protease</keyword>
<dbReference type="Gene3D" id="3.40.50.880">
    <property type="match status" value="1"/>
</dbReference>
<keyword evidence="6" id="KW-1185">Reference proteome</keyword>
<accession>A0ABX0F9L6</accession>
<dbReference type="SUPFAM" id="SSF52317">
    <property type="entry name" value="Class I glutamine amidotransferase-like"/>
    <property type="match status" value="1"/>
</dbReference>
<dbReference type="EMBL" id="JAAFGS010000005">
    <property type="protein sequence ID" value="NGZ76714.1"/>
    <property type="molecule type" value="Genomic_DNA"/>
</dbReference>
<dbReference type="Proteomes" id="UP000800303">
    <property type="component" value="Unassembled WGS sequence"/>
</dbReference>
<comment type="similarity">
    <text evidence="1">Belongs to the peptidase S51 family.</text>
</comment>
<dbReference type="PANTHER" id="PTHR20842:SF0">
    <property type="entry name" value="ALPHA-ASPARTYL DIPEPTIDASE"/>
    <property type="match status" value="1"/>
</dbReference>
<organism evidence="5 6">
    <name type="scientific">Saccharibacillus alkalitolerans</name>
    <dbReference type="NCBI Taxonomy" id="2705290"/>
    <lineage>
        <taxon>Bacteria</taxon>
        <taxon>Bacillati</taxon>
        <taxon>Bacillota</taxon>
        <taxon>Bacilli</taxon>
        <taxon>Bacillales</taxon>
        <taxon>Paenibacillaceae</taxon>
        <taxon>Saccharibacillus</taxon>
    </lineage>
</organism>
<evidence type="ECO:0000313" key="6">
    <source>
        <dbReference type="Proteomes" id="UP000800303"/>
    </source>
</evidence>
<sequence length="228" mass="24367">MGGGGFSMEPDNPVMDRYILEQSGRPRPKVCFLAGASGDDEGYIRGFLDAFGRLDCRPSCLRLASLPAEGAEAFLLSQDVIYVGGGDTHRLMRGWREAGIDGILRRAWEAGIVLAGLSAGSICWFEEGITDLEEGVFDRVEGLGLIPGSHCPHYNGCGWQEGYRRMIASGGLGAGLALTDGAAAHYAAEDGSEEPVALLRIVGSRPEARAYRLGGEGDEHELPVELLR</sequence>
<dbReference type="InterPro" id="IPR005320">
    <property type="entry name" value="Peptidase_S51"/>
</dbReference>
<proteinExistence type="inferred from homology"/>
<dbReference type="InterPro" id="IPR029062">
    <property type="entry name" value="Class_I_gatase-like"/>
</dbReference>
<reference evidence="5 6" key="1">
    <citation type="submission" date="2020-01" db="EMBL/GenBank/DDBJ databases">
        <title>Polyphasic characterisation and genomic insights into a novel alkali tolerant bacterium VR-M41.</title>
        <authorList>
            <person name="Vemuluri V.R."/>
        </authorList>
    </citation>
    <scope>NUCLEOTIDE SEQUENCE [LARGE SCALE GENOMIC DNA]</scope>
    <source>
        <strain evidence="5 6">VR-M41</strain>
    </source>
</reference>
<evidence type="ECO:0000256" key="1">
    <source>
        <dbReference type="ARBA" id="ARBA00006534"/>
    </source>
</evidence>
<evidence type="ECO:0000256" key="2">
    <source>
        <dbReference type="ARBA" id="ARBA00022670"/>
    </source>
</evidence>
<evidence type="ECO:0000313" key="5">
    <source>
        <dbReference type="EMBL" id="NGZ76714.1"/>
    </source>
</evidence>
<keyword evidence="3" id="KW-0378">Hydrolase</keyword>
<evidence type="ECO:0000256" key="3">
    <source>
        <dbReference type="ARBA" id="ARBA00022801"/>
    </source>
</evidence>
<dbReference type="PANTHER" id="PTHR20842">
    <property type="entry name" value="PROTEASE S51 ALPHA-ASPARTYL DIPEPTIDASE"/>
    <property type="match status" value="1"/>
</dbReference>
<protein>
    <submittedName>
        <fullName evidence="5">Type 1 glutamine amidotransferase-like domain-containing protein</fullName>
    </submittedName>
</protein>
<keyword evidence="4" id="KW-0720">Serine protease</keyword>
<comment type="caution">
    <text evidence="5">The sequence shown here is derived from an EMBL/GenBank/DDBJ whole genome shotgun (WGS) entry which is preliminary data.</text>
</comment>
<evidence type="ECO:0000256" key="4">
    <source>
        <dbReference type="ARBA" id="ARBA00022825"/>
    </source>
</evidence>
<dbReference type="CDD" id="cd03146">
    <property type="entry name" value="GAT1_Peptidase_E"/>
    <property type="match status" value="1"/>
</dbReference>
<dbReference type="Pfam" id="PF03575">
    <property type="entry name" value="Peptidase_S51"/>
    <property type="match status" value="1"/>
</dbReference>